<dbReference type="Proteomes" id="UP000027195">
    <property type="component" value="Unassembled WGS sequence"/>
</dbReference>
<evidence type="ECO:0000256" key="3">
    <source>
        <dbReference type="ARBA" id="ARBA00022679"/>
    </source>
</evidence>
<sequence length="411" mass="45737">MLSLNPPKSTSSVHDIGADAPPFGSRLHPPFRYDDVWSKSAWDHVPPPDDQKDRIEASLARQHSVPVPDDEKRMYPGLCPWNKYNDTPARFWNKFYANNSANFFKDRKWLHLEFPELLRAADPNAGPMVVLEVGCGAGNAVFPLLSTNKNPDLRLFACDYSSQAIKVVQSNLLYTSPPIGSISASVWDLASPPSSPLPDGLAEGSVDIVVLIFVLSALHPNEWDNALSNAHRILKPGGQVLFRDYGRYDLTQLRFKERRLLEENLYIRGDGTRVYFFELDELAILFTGSSAPPSRVRNVESTSVSSGDATPRGEDDLPDAPTAAEVSMISSVHTDTVHEDATLESPSTISHAAPSPAQPLEPSIRRTTTLAHPLFSVEQLGVDRRLLVNRKRQLKMYRVWMQAKFRKVPGS</sequence>
<feature type="compositionally biased region" description="Polar residues" evidence="5">
    <location>
        <begin position="299"/>
        <end position="308"/>
    </location>
</feature>
<comment type="function">
    <text evidence="4">S-adenosyl-L-methionine-dependent methyltransferase.</text>
</comment>
<dbReference type="EC" id="2.1.1.-" evidence="4"/>
<dbReference type="HOGENOM" id="CLU_029724_1_1_1"/>
<accession>A0A067N5N9</accession>
<dbReference type="InterPro" id="IPR029063">
    <property type="entry name" value="SAM-dependent_MTases_sf"/>
</dbReference>
<dbReference type="GO" id="GO:0052735">
    <property type="term" value="F:tRNA (cytidine-3-)-methyltransferase activity"/>
    <property type="evidence" value="ECO:0007669"/>
    <property type="project" value="TreeGrafter"/>
</dbReference>
<dbReference type="CDD" id="cd02440">
    <property type="entry name" value="AdoMet_MTases"/>
    <property type="match status" value="1"/>
</dbReference>
<feature type="compositionally biased region" description="Polar residues" evidence="5">
    <location>
        <begin position="1"/>
        <end position="13"/>
    </location>
</feature>
<dbReference type="Pfam" id="PF08242">
    <property type="entry name" value="Methyltransf_12"/>
    <property type="match status" value="1"/>
</dbReference>
<evidence type="ECO:0000259" key="6">
    <source>
        <dbReference type="Pfam" id="PF08242"/>
    </source>
</evidence>
<dbReference type="Gene3D" id="3.40.50.150">
    <property type="entry name" value="Vaccinia Virus protein VP39"/>
    <property type="match status" value="1"/>
</dbReference>
<dbReference type="PIRSF" id="PIRSF037755">
    <property type="entry name" value="Mettl2_prd"/>
    <property type="match status" value="1"/>
</dbReference>
<feature type="region of interest" description="Disordered" evidence="5">
    <location>
        <begin position="1"/>
        <end position="21"/>
    </location>
</feature>
<feature type="domain" description="Methyltransferase type 12" evidence="6">
    <location>
        <begin position="131"/>
        <end position="239"/>
    </location>
</feature>
<dbReference type="PANTHER" id="PTHR22809">
    <property type="entry name" value="METHYLTRANSFERASE-RELATED"/>
    <property type="match status" value="1"/>
</dbReference>
<name>A0A067N5N9_BOTB1</name>
<evidence type="ECO:0000256" key="5">
    <source>
        <dbReference type="SAM" id="MobiDB-lite"/>
    </source>
</evidence>
<evidence type="ECO:0000313" key="7">
    <source>
        <dbReference type="EMBL" id="KDQ19101.1"/>
    </source>
</evidence>
<evidence type="ECO:0000256" key="2">
    <source>
        <dbReference type="ARBA" id="ARBA00022603"/>
    </source>
</evidence>
<organism evidence="7 8">
    <name type="scientific">Botryobasidium botryosum (strain FD-172 SS1)</name>
    <dbReference type="NCBI Taxonomy" id="930990"/>
    <lineage>
        <taxon>Eukaryota</taxon>
        <taxon>Fungi</taxon>
        <taxon>Dikarya</taxon>
        <taxon>Basidiomycota</taxon>
        <taxon>Agaricomycotina</taxon>
        <taxon>Agaricomycetes</taxon>
        <taxon>Cantharellales</taxon>
        <taxon>Botryobasidiaceae</taxon>
        <taxon>Botryobasidium</taxon>
    </lineage>
</organism>
<dbReference type="PANTHER" id="PTHR22809:SF11">
    <property type="entry name" value="TRNA N(3)-METHYLCYTIDINE METHYLTRANSFERASE METTL2"/>
    <property type="match status" value="1"/>
</dbReference>
<dbReference type="InterPro" id="IPR013217">
    <property type="entry name" value="Methyltransf_12"/>
</dbReference>
<dbReference type="FunCoup" id="A0A067N5N9">
    <property type="interactions" value="617"/>
</dbReference>
<dbReference type="SUPFAM" id="SSF53335">
    <property type="entry name" value="S-adenosyl-L-methionine-dependent methyltransferases"/>
    <property type="match status" value="1"/>
</dbReference>
<gene>
    <name evidence="7" type="ORF">BOTBODRAFT_103483</name>
</gene>
<dbReference type="OrthoDB" id="417697at2759"/>
<reference evidence="8" key="1">
    <citation type="journal article" date="2014" name="Proc. Natl. Acad. Sci. U.S.A.">
        <title>Extensive sampling of basidiomycete genomes demonstrates inadequacy of the white-rot/brown-rot paradigm for wood decay fungi.</title>
        <authorList>
            <person name="Riley R."/>
            <person name="Salamov A.A."/>
            <person name="Brown D.W."/>
            <person name="Nagy L.G."/>
            <person name="Floudas D."/>
            <person name="Held B.W."/>
            <person name="Levasseur A."/>
            <person name="Lombard V."/>
            <person name="Morin E."/>
            <person name="Otillar R."/>
            <person name="Lindquist E.A."/>
            <person name="Sun H."/>
            <person name="LaButti K.M."/>
            <person name="Schmutz J."/>
            <person name="Jabbour D."/>
            <person name="Luo H."/>
            <person name="Baker S.E."/>
            <person name="Pisabarro A.G."/>
            <person name="Walton J.D."/>
            <person name="Blanchette R.A."/>
            <person name="Henrissat B."/>
            <person name="Martin F."/>
            <person name="Cullen D."/>
            <person name="Hibbett D.S."/>
            <person name="Grigoriev I.V."/>
        </authorList>
    </citation>
    <scope>NUCLEOTIDE SEQUENCE [LARGE SCALE GENOMIC DNA]</scope>
    <source>
        <strain evidence="8">FD-172 SS1</strain>
    </source>
</reference>
<dbReference type="AlphaFoldDB" id="A0A067N5N9"/>
<keyword evidence="8" id="KW-1185">Reference proteome</keyword>
<proteinExistence type="inferred from homology"/>
<dbReference type="EMBL" id="KL198020">
    <property type="protein sequence ID" value="KDQ19101.1"/>
    <property type="molecule type" value="Genomic_DNA"/>
</dbReference>
<dbReference type="InterPro" id="IPR026113">
    <property type="entry name" value="METTL2/6/8-like"/>
</dbReference>
<evidence type="ECO:0000256" key="1">
    <source>
        <dbReference type="ARBA" id="ARBA00009725"/>
    </source>
</evidence>
<feature type="region of interest" description="Disordered" evidence="5">
    <location>
        <begin position="292"/>
        <end position="320"/>
    </location>
</feature>
<dbReference type="GO" id="GO:0032259">
    <property type="term" value="P:methylation"/>
    <property type="evidence" value="ECO:0007669"/>
    <property type="project" value="UniProtKB-KW"/>
</dbReference>
<protein>
    <recommendedName>
        <fullName evidence="4">tRNA N(3)-methylcytidine methyltransferase</fullName>
        <ecNumber evidence="4">2.1.1.-</ecNumber>
    </recommendedName>
</protein>
<evidence type="ECO:0000313" key="8">
    <source>
        <dbReference type="Proteomes" id="UP000027195"/>
    </source>
</evidence>
<keyword evidence="3 4" id="KW-0808">Transferase</keyword>
<keyword evidence="2 4" id="KW-0489">Methyltransferase</keyword>
<feature type="region of interest" description="Disordered" evidence="5">
    <location>
        <begin position="342"/>
        <end position="361"/>
    </location>
</feature>
<comment type="similarity">
    <text evidence="1 4">Belongs to the methyltransferase superfamily. METL family.</text>
</comment>
<evidence type="ECO:0000256" key="4">
    <source>
        <dbReference type="PIRNR" id="PIRNR037755"/>
    </source>
</evidence>
<dbReference type="STRING" id="930990.A0A067N5N9"/>
<dbReference type="InParanoid" id="A0A067N5N9"/>